<dbReference type="EMBL" id="JACBAG010001758">
    <property type="protein sequence ID" value="KAF7182853.1"/>
    <property type="molecule type" value="Genomic_DNA"/>
</dbReference>
<evidence type="ECO:0000256" key="1">
    <source>
        <dbReference type="SAM" id="MobiDB-lite"/>
    </source>
</evidence>
<organism evidence="3 4">
    <name type="scientific">Aspergillus felis</name>
    <dbReference type="NCBI Taxonomy" id="1287682"/>
    <lineage>
        <taxon>Eukaryota</taxon>
        <taxon>Fungi</taxon>
        <taxon>Dikarya</taxon>
        <taxon>Ascomycota</taxon>
        <taxon>Pezizomycotina</taxon>
        <taxon>Eurotiomycetes</taxon>
        <taxon>Eurotiomycetidae</taxon>
        <taxon>Eurotiales</taxon>
        <taxon>Aspergillaceae</taxon>
        <taxon>Aspergillus</taxon>
        <taxon>Aspergillus subgen. Fumigati</taxon>
    </lineage>
</organism>
<keyword evidence="4" id="KW-1185">Reference proteome</keyword>
<feature type="compositionally biased region" description="Basic and acidic residues" evidence="1">
    <location>
        <begin position="74"/>
        <end position="84"/>
    </location>
</feature>
<dbReference type="AlphaFoldDB" id="A0A8H6R1N4"/>
<feature type="compositionally biased region" description="Polar residues" evidence="1">
    <location>
        <begin position="50"/>
        <end position="62"/>
    </location>
</feature>
<sequence>MNSPYFGTKVRPEMQQQSTTIARSPGTPAVMAIEATDGYPPTVEEHRRQAGTTLCNPPSSLNEADDRHRQNLQRERQLSDERQKTNQLQTANQEVENEVLAWREKCSQAESYLQDERREHSLTKAALQQRQQDANHWYSLLQEANRAIGGATNKQQASHQLDDTEITMRTKRLRVDIRDFALRYAKTDMEELRVPTTSYSLLKDYLRLSSRVVDTYIQFPSTRPAVIRAFLCAFLDEKVFRQFVWAPKTIHKAMKSFFDFTDLSESKNPSNPDAEVECKLNMWRVNTTNLLLEIMDGSNEEAHDNLGVFVSREAARLADCLEPIVSCSSADLIDPLSKLLDESLALDQVLSQQVAKWSWHFPRSIPCQFDQGTMGMATHKRHTGQSQEVQLVLSPALVKRGKSSGDGFDVDEVHIKMEVECGPLPRITAGNGSLFRTIQQTAHSWKENLKQIALDKKGHDQH</sequence>
<feature type="region of interest" description="Disordered" evidence="1">
    <location>
        <begin position="74"/>
        <end position="93"/>
    </location>
</feature>
<evidence type="ECO:0000313" key="3">
    <source>
        <dbReference type="EMBL" id="KAF7182853.1"/>
    </source>
</evidence>
<dbReference type="OrthoDB" id="5213630at2759"/>
<evidence type="ECO:0000313" key="2">
    <source>
        <dbReference type="EMBL" id="KAF7168214.1"/>
    </source>
</evidence>
<name>A0A8H6R1N4_9EURO</name>
<protein>
    <submittedName>
        <fullName evidence="3">Uncharacterized protein</fullName>
    </submittedName>
</protein>
<feature type="region of interest" description="Disordered" evidence="1">
    <location>
        <begin position="1"/>
        <end position="23"/>
    </location>
</feature>
<dbReference type="Proteomes" id="UP000654922">
    <property type="component" value="Unassembled WGS sequence"/>
</dbReference>
<dbReference type="Proteomes" id="UP000641853">
    <property type="component" value="Unassembled WGS sequence"/>
</dbReference>
<proteinExistence type="predicted"/>
<gene>
    <name evidence="2" type="ORF">CNMCM5623_001284</name>
    <name evidence="3" type="ORF">CNMCM7691_002597</name>
</gene>
<comment type="caution">
    <text evidence="3">The sequence shown here is derived from an EMBL/GenBank/DDBJ whole genome shotgun (WGS) entry which is preliminary data.</text>
</comment>
<feature type="region of interest" description="Disordered" evidence="1">
    <location>
        <begin position="43"/>
        <end position="69"/>
    </location>
</feature>
<reference evidence="3" key="1">
    <citation type="submission" date="2020-06" db="EMBL/GenBank/DDBJ databases">
        <title>Draft genome sequences of strains closely related to Aspergillus parafelis and Aspergillus hiratsukae.</title>
        <authorList>
            <person name="Dos Santos R.A.C."/>
            <person name="Rivero-Menendez O."/>
            <person name="Steenwyk J.L."/>
            <person name="Mead M.E."/>
            <person name="Goldman G.H."/>
            <person name="Alastruey-Izquierdo A."/>
            <person name="Rokas A."/>
        </authorList>
    </citation>
    <scope>NUCLEOTIDE SEQUENCE</scope>
    <source>
        <strain evidence="2">CNM-CM5623</strain>
        <strain evidence="3">CNM-CM7691</strain>
    </source>
</reference>
<dbReference type="EMBL" id="JACBAE010001270">
    <property type="protein sequence ID" value="KAF7168214.1"/>
    <property type="molecule type" value="Genomic_DNA"/>
</dbReference>
<evidence type="ECO:0000313" key="4">
    <source>
        <dbReference type="Proteomes" id="UP000641853"/>
    </source>
</evidence>
<accession>A0A8H6R1N4</accession>